<dbReference type="AlphaFoldDB" id="A0A0E1VQP3"/>
<organism evidence="1 2">
    <name type="scientific">Burkholderia pseudomallei 1710a</name>
    <dbReference type="NCBI Taxonomy" id="320371"/>
    <lineage>
        <taxon>Bacteria</taxon>
        <taxon>Pseudomonadati</taxon>
        <taxon>Pseudomonadota</taxon>
        <taxon>Betaproteobacteria</taxon>
        <taxon>Burkholderiales</taxon>
        <taxon>Burkholderiaceae</taxon>
        <taxon>Burkholderia</taxon>
        <taxon>pseudomallei group</taxon>
    </lineage>
</organism>
<dbReference type="HOGENOM" id="CLU_3213502_0_0_4"/>
<sequence>MKRACLPGARVTLIRGSFDARVTRLWCSPRAGLAHESAARAALR</sequence>
<gene>
    <name evidence="1" type="ORF">BURPS1710A_A2168</name>
</gene>
<protein>
    <submittedName>
        <fullName evidence="1">Uncharacterized protein</fullName>
    </submittedName>
</protein>
<reference evidence="2" key="1">
    <citation type="submission" date="2007-08" db="EMBL/GenBank/DDBJ databases">
        <title>Annotation of Burkholderia pseudomallei 1710a.</title>
        <authorList>
            <person name="Harkins D.M."/>
            <person name="DeShazer D."/>
            <person name="Woods D.E."/>
            <person name="Brinkac L.M."/>
            <person name="Brown K.A."/>
            <person name="Hung G.C."/>
            <person name="Tuanyok A."/>
            <person name="Zhang B."/>
            <person name="Nierman W.C."/>
        </authorList>
    </citation>
    <scope>NUCLEOTIDE SEQUENCE [LARGE SCALE GENOMIC DNA]</scope>
    <source>
        <strain evidence="2">1710a</strain>
    </source>
</reference>
<reference evidence="1 2" key="2">
    <citation type="submission" date="2009-05" db="EMBL/GenBank/DDBJ databases">
        <authorList>
            <person name="Harkins D.M."/>
            <person name="DeShazer D."/>
            <person name="Woods D.E."/>
            <person name="Brinkac L.M."/>
            <person name="Brown K.A."/>
            <person name="Hung G.C."/>
            <person name="Tuanyok A."/>
            <person name="Zhang B."/>
            <person name="Nierman W.C."/>
        </authorList>
    </citation>
    <scope>NUCLEOTIDE SEQUENCE [LARGE SCALE GENOMIC DNA]</scope>
    <source>
        <strain evidence="1 2">1710a</strain>
    </source>
</reference>
<proteinExistence type="predicted"/>
<name>A0A0E1VQP3_BURPE</name>
<evidence type="ECO:0000313" key="2">
    <source>
        <dbReference type="Proteomes" id="UP000001812"/>
    </source>
</evidence>
<evidence type="ECO:0000313" key="1">
    <source>
        <dbReference type="EMBL" id="EET03158.1"/>
    </source>
</evidence>
<accession>A0A0E1VQP3</accession>
<dbReference type="EMBL" id="CM000833">
    <property type="protein sequence ID" value="EET03158.1"/>
    <property type="molecule type" value="Genomic_DNA"/>
</dbReference>
<dbReference type="Proteomes" id="UP000001812">
    <property type="component" value="Chromosome II"/>
</dbReference>